<dbReference type="InterPro" id="IPR002081">
    <property type="entry name" value="Cryptochrome/DNA_photolyase_1"/>
</dbReference>
<dbReference type="AlphaFoldDB" id="A0A4Q9VST0"/>
<dbReference type="GO" id="GO:0071949">
    <property type="term" value="F:FAD binding"/>
    <property type="evidence" value="ECO:0007669"/>
    <property type="project" value="TreeGrafter"/>
</dbReference>
<accession>A0A4Q9VST0</accession>
<dbReference type="PANTHER" id="PTHR11455">
    <property type="entry name" value="CRYPTOCHROME"/>
    <property type="match status" value="1"/>
</dbReference>
<feature type="non-terminal residue" evidence="3">
    <location>
        <position position="392"/>
    </location>
</feature>
<name>A0A4Q9VST0_9HYPH</name>
<keyword evidence="4" id="KW-1185">Reference proteome</keyword>
<proteinExistence type="predicted"/>
<dbReference type="PROSITE" id="PS51645">
    <property type="entry name" value="PHR_CRY_ALPHA_BETA"/>
    <property type="match status" value="1"/>
</dbReference>
<dbReference type="InterPro" id="IPR036155">
    <property type="entry name" value="Crypto/Photolyase_N_sf"/>
</dbReference>
<comment type="caution">
    <text evidence="3">The sequence shown here is derived from an EMBL/GenBank/DDBJ whole genome shotgun (WGS) entry which is preliminary data.</text>
</comment>
<dbReference type="Proteomes" id="UP000292781">
    <property type="component" value="Unassembled WGS sequence"/>
</dbReference>
<organism evidence="3 4">
    <name type="scientific">Siculibacillus lacustris</name>
    <dbReference type="NCBI Taxonomy" id="1549641"/>
    <lineage>
        <taxon>Bacteria</taxon>
        <taxon>Pseudomonadati</taxon>
        <taxon>Pseudomonadota</taxon>
        <taxon>Alphaproteobacteria</taxon>
        <taxon>Hyphomicrobiales</taxon>
        <taxon>Ancalomicrobiaceae</taxon>
        <taxon>Siculibacillus</taxon>
    </lineage>
</organism>
<keyword evidence="3" id="KW-0456">Lyase</keyword>
<dbReference type="PANTHER" id="PTHR11455:SF9">
    <property type="entry name" value="CRYPTOCHROME CIRCADIAN CLOCK 5 ISOFORM X1"/>
    <property type="match status" value="1"/>
</dbReference>
<dbReference type="InterPro" id="IPR014729">
    <property type="entry name" value="Rossmann-like_a/b/a_fold"/>
</dbReference>
<feature type="region of interest" description="Disordered" evidence="1">
    <location>
        <begin position="370"/>
        <end position="392"/>
    </location>
</feature>
<dbReference type="GO" id="GO:0009416">
    <property type="term" value="P:response to light stimulus"/>
    <property type="evidence" value="ECO:0007669"/>
    <property type="project" value="TreeGrafter"/>
</dbReference>
<dbReference type="EMBL" id="SJFN01000009">
    <property type="protein sequence ID" value="TBW39062.1"/>
    <property type="molecule type" value="Genomic_DNA"/>
</dbReference>
<dbReference type="Pfam" id="PF00875">
    <property type="entry name" value="DNA_photolyase"/>
    <property type="match status" value="1"/>
</dbReference>
<reference evidence="3 4" key="1">
    <citation type="submission" date="2019-02" db="EMBL/GenBank/DDBJ databases">
        <title>Siculibacillus lacustris gen. nov., sp. nov., a new rosette-forming bacterium isolated from a freshwater crater lake (Lake St. Ana, Romania).</title>
        <authorList>
            <person name="Felfoldi T."/>
            <person name="Marton Z."/>
            <person name="Szabo A."/>
            <person name="Mentes A."/>
            <person name="Boka K."/>
            <person name="Marialigeti K."/>
            <person name="Mathe I."/>
            <person name="Koncz M."/>
            <person name="Schumann P."/>
            <person name="Toth E."/>
        </authorList>
    </citation>
    <scope>NUCLEOTIDE SEQUENCE [LARGE SCALE GENOMIC DNA]</scope>
    <source>
        <strain evidence="3 4">SA-279</strain>
    </source>
</reference>
<sequence length="392" mass="41486">MLPRACPVCSASSSVSWRRPSRIVELSSTRARVVRPVASMRVAARFRSASSRSITARVEAPAGTATTSGAGAAVSIAIAAGAEAFALFPNPNIRHPQPEQLPRRCRPSGYRRLKIGEETVDQMWNFSADRLLLANRRRRRSQLFAGRCSTPPAMFARKVHPIGLPRRIIDTSALRRASIPAVRTPPCPARLLLEVTPVSPSSPAFDRSALAVVWLRDDLRLDDNPALADAVASGRPVLVVHVDDTTSPGLRPLGGAARWWQERSLAALSADLAARGGRLDRLAGGAADVVPQLLASTGAAELHFARRLGSAETAIDRAVIAAARRIGVAVAVHPGNLLHDPATLVTGAGTGFRVFTPFWRALRAGPPPAAPIPAPARIPAAPPPTGVDAARS</sequence>
<evidence type="ECO:0000256" key="1">
    <source>
        <dbReference type="SAM" id="MobiDB-lite"/>
    </source>
</evidence>
<dbReference type="InterPro" id="IPR006050">
    <property type="entry name" value="DNA_photolyase_N"/>
</dbReference>
<evidence type="ECO:0000313" key="4">
    <source>
        <dbReference type="Proteomes" id="UP000292781"/>
    </source>
</evidence>
<evidence type="ECO:0000259" key="2">
    <source>
        <dbReference type="PROSITE" id="PS51645"/>
    </source>
</evidence>
<feature type="compositionally biased region" description="Pro residues" evidence="1">
    <location>
        <begin position="370"/>
        <end position="385"/>
    </location>
</feature>
<dbReference type="GO" id="GO:0003677">
    <property type="term" value="F:DNA binding"/>
    <property type="evidence" value="ECO:0007669"/>
    <property type="project" value="TreeGrafter"/>
</dbReference>
<protein>
    <submittedName>
        <fullName evidence="3">Deoxyribodipyrimidine photo-lyase</fullName>
    </submittedName>
</protein>
<evidence type="ECO:0000313" key="3">
    <source>
        <dbReference type="EMBL" id="TBW39062.1"/>
    </source>
</evidence>
<feature type="domain" description="Photolyase/cryptochrome alpha/beta" evidence="2">
    <location>
        <begin position="209"/>
        <end position="338"/>
    </location>
</feature>
<dbReference type="GO" id="GO:0003904">
    <property type="term" value="F:deoxyribodipyrimidine photo-lyase activity"/>
    <property type="evidence" value="ECO:0007669"/>
    <property type="project" value="TreeGrafter"/>
</dbReference>
<dbReference type="Gene3D" id="3.40.50.620">
    <property type="entry name" value="HUPs"/>
    <property type="match status" value="1"/>
</dbReference>
<dbReference type="SUPFAM" id="SSF52425">
    <property type="entry name" value="Cryptochrome/photolyase, N-terminal domain"/>
    <property type="match status" value="1"/>
</dbReference>
<gene>
    <name evidence="3" type="ORF">EYW49_08000</name>
</gene>